<dbReference type="Pfam" id="PF00646">
    <property type="entry name" value="F-box"/>
    <property type="match status" value="1"/>
</dbReference>
<gene>
    <name evidence="2" type="ORF">BUALT_Bualt12G0099700</name>
</gene>
<evidence type="ECO:0000313" key="3">
    <source>
        <dbReference type="Proteomes" id="UP000826271"/>
    </source>
</evidence>
<comment type="caution">
    <text evidence="2">The sequence shown here is derived from an EMBL/GenBank/DDBJ whole genome shotgun (WGS) entry which is preliminary data.</text>
</comment>
<dbReference type="InterPro" id="IPR025886">
    <property type="entry name" value="PP2-like"/>
</dbReference>
<dbReference type="Pfam" id="PF14299">
    <property type="entry name" value="PP2"/>
    <property type="match status" value="1"/>
</dbReference>
<keyword evidence="3" id="KW-1185">Reference proteome</keyword>
<organism evidence="2 3">
    <name type="scientific">Buddleja alternifolia</name>
    <dbReference type="NCBI Taxonomy" id="168488"/>
    <lineage>
        <taxon>Eukaryota</taxon>
        <taxon>Viridiplantae</taxon>
        <taxon>Streptophyta</taxon>
        <taxon>Embryophyta</taxon>
        <taxon>Tracheophyta</taxon>
        <taxon>Spermatophyta</taxon>
        <taxon>Magnoliopsida</taxon>
        <taxon>eudicotyledons</taxon>
        <taxon>Gunneridae</taxon>
        <taxon>Pentapetalae</taxon>
        <taxon>asterids</taxon>
        <taxon>lamiids</taxon>
        <taxon>Lamiales</taxon>
        <taxon>Scrophulariaceae</taxon>
        <taxon>Buddlejeae</taxon>
        <taxon>Buddleja</taxon>
    </lineage>
</organism>
<dbReference type="Gene3D" id="1.20.1280.50">
    <property type="match status" value="1"/>
</dbReference>
<evidence type="ECO:0000313" key="2">
    <source>
        <dbReference type="EMBL" id="KAG8372754.1"/>
    </source>
</evidence>
<dbReference type="PANTHER" id="PTHR32278:SF130">
    <property type="entry name" value="F-BOX DOMAIN-CONTAINING PROTEIN"/>
    <property type="match status" value="1"/>
</dbReference>
<dbReference type="InterPro" id="IPR036047">
    <property type="entry name" value="F-box-like_dom_sf"/>
</dbReference>
<dbReference type="EMBL" id="WHWC01000012">
    <property type="protein sequence ID" value="KAG8372754.1"/>
    <property type="molecule type" value="Genomic_DNA"/>
</dbReference>
<evidence type="ECO:0000259" key="1">
    <source>
        <dbReference type="Pfam" id="PF00646"/>
    </source>
</evidence>
<name>A0AAV6WY18_9LAMI</name>
<dbReference type="AlphaFoldDB" id="A0AAV6WY18"/>
<sequence>MENEEGGISSVFWVLPEGCVSNIISFTSPKDACRASAVSLGFKFAVDSDLVWERFLPSDYQDIIARSVSPIAYSNKKDLYFILCQSPPLLLDHGNLSFNLSKPDGKKCYMLPSRELHITWIDTPMYWKLTPLPESRFGEVAQLVMVCWIEIRGTIQSQILSPKTEYEAYLVFKTDEVSSGLDCSSKASIKFVKGNLDDVEEQINTVYLLPPTHRHVMRRGRWRREPVTQIHGLIPKNRIDGWMEIKLGEFFIDGEGEEGDIVMQLLEIENGNWKTGLFVEGIEIRPKQPL</sequence>
<reference evidence="2" key="1">
    <citation type="submission" date="2019-10" db="EMBL/GenBank/DDBJ databases">
        <authorList>
            <person name="Zhang R."/>
            <person name="Pan Y."/>
            <person name="Wang J."/>
            <person name="Ma R."/>
            <person name="Yu S."/>
        </authorList>
    </citation>
    <scope>NUCLEOTIDE SEQUENCE</scope>
    <source>
        <strain evidence="2">LA-IB0</strain>
        <tissue evidence="2">Leaf</tissue>
    </source>
</reference>
<protein>
    <recommendedName>
        <fullName evidence="1">F-box domain-containing protein</fullName>
    </recommendedName>
</protein>
<dbReference type="InterPro" id="IPR001810">
    <property type="entry name" value="F-box_dom"/>
</dbReference>
<proteinExistence type="predicted"/>
<accession>A0AAV6WY18</accession>
<dbReference type="SUPFAM" id="SSF81383">
    <property type="entry name" value="F-box domain"/>
    <property type="match status" value="1"/>
</dbReference>
<dbReference type="PANTHER" id="PTHR32278">
    <property type="entry name" value="F-BOX DOMAIN-CONTAINING PROTEIN"/>
    <property type="match status" value="1"/>
</dbReference>
<dbReference type="Proteomes" id="UP000826271">
    <property type="component" value="Unassembled WGS sequence"/>
</dbReference>
<feature type="domain" description="F-box" evidence="1">
    <location>
        <begin position="15"/>
        <end position="53"/>
    </location>
</feature>
<dbReference type="CDD" id="cd22162">
    <property type="entry name" value="F-box_AtSKIP3-like"/>
    <property type="match status" value="1"/>
</dbReference>